<keyword evidence="3" id="KW-1185">Reference proteome</keyword>
<organism evidence="2 3">
    <name type="scientific">Ectothiorhodospira magna</name>
    <dbReference type="NCBI Taxonomy" id="867345"/>
    <lineage>
        <taxon>Bacteria</taxon>
        <taxon>Pseudomonadati</taxon>
        <taxon>Pseudomonadota</taxon>
        <taxon>Gammaproteobacteria</taxon>
        <taxon>Chromatiales</taxon>
        <taxon>Ectothiorhodospiraceae</taxon>
        <taxon>Ectothiorhodospira</taxon>
    </lineage>
</organism>
<evidence type="ECO:0000313" key="3">
    <source>
        <dbReference type="Proteomes" id="UP000199496"/>
    </source>
</evidence>
<accession>A0A1H9AIH1</accession>
<keyword evidence="1" id="KW-0812">Transmembrane</keyword>
<dbReference type="Pfam" id="PF20531">
    <property type="entry name" value="DUF6746"/>
    <property type="match status" value="1"/>
</dbReference>
<protein>
    <submittedName>
        <fullName evidence="2">Uncharacterized protein</fullName>
    </submittedName>
</protein>
<reference evidence="2 3" key="1">
    <citation type="submission" date="2016-10" db="EMBL/GenBank/DDBJ databases">
        <authorList>
            <person name="de Groot N.N."/>
        </authorList>
    </citation>
    <scope>NUCLEOTIDE SEQUENCE [LARGE SCALE GENOMIC DNA]</scope>
    <source>
        <strain evidence="2 3">B7-7</strain>
    </source>
</reference>
<dbReference type="InterPro" id="IPR046634">
    <property type="entry name" value="DUF6746"/>
</dbReference>
<dbReference type="STRING" id="867345.SAMN05421693_10587"/>
<sequence length="164" mass="18130">MDINNTDYCLAFVFLLEFLFAGSEHSISHIPLKGGFLVKMLTKKALLTITLAAGLGLTSGHVMADRVQHFKGLPSETLEQAVENFSEYNARLEAVLATELTPEKVAQIHELTYTLEVALEKITEELKALAETLEELHVASEENDLDQVKIKGEAYLSAARKVID</sequence>
<proteinExistence type="predicted"/>
<evidence type="ECO:0000313" key="2">
    <source>
        <dbReference type="EMBL" id="SEP76459.1"/>
    </source>
</evidence>
<keyword evidence="1" id="KW-1133">Transmembrane helix</keyword>
<feature type="transmembrane region" description="Helical" evidence="1">
    <location>
        <begin position="45"/>
        <end position="64"/>
    </location>
</feature>
<dbReference type="AlphaFoldDB" id="A0A1H9AIH1"/>
<keyword evidence="1" id="KW-0472">Membrane</keyword>
<name>A0A1H9AIH1_9GAMM</name>
<dbReference type="EMBL" id="FOFO01000005">
    <property type="protein sequence ID" value="SEP76459.1"/>
    <property type="molecule type" value="Genomic_DNA"/>
</dbReference>
<evidence type="ECO:0000256" key="1">
    <source>
        <dbReference type="SAM" id="Phobius"/>
    </source>
</evidence>
<gene>
    <name evidence="2" type="ORF">SAMN05421693_10587</name>
</gene>
<dbReference type="Proteomes" id="UP000199496">
    <property type="component" value="Unassembled WGS sequence"/>
</dbReference>